<dbReference type="InterPro" id="IPR012337">
    <property type="entry name" value="RNaseH-like_sf"/>
</dbReference>
<dbReference type="Gene3D" id="3.30.70.270">
    <property type="match status" value="2"/>
</dbReference>
<dbReference type="EMBL" id="CACRXK020001100">
    <property type="protein sequence ID" value="CAB3986973.1"/>
    <property type="molecule type" value="Genomic_DNA"/>
</dbReference>
<dbReference type="Pfam" id="PF17917">
    <property type="entry name" value="RT_RNaseH"/>
    <property type="match status" value="1"/>
</dbReference>
<reference evidence="8" key="1">
    <citation type="submission" date="2020-04" db="EMBL/GenBank/DDBJ databases">
        <authorList>
            <person name="Alioto T."/>
            <person name="Alioto T."/>
            <person name="Gomez Garrido J."/>
        </authorList>
    </citation>
    <scope>NUCLEOTIDE SEQUENCE</scope>
    <source>
        <strain evidence="8">A484AB</strain>
    </source>
</reference>
<dbReference type="GO" id="GO:0008270">
    <property type="term" value="F:zinc ion binding"/>
    <property type="evidence" value="ECO:0007669"/>
    <property type="project" value="InterPro"/>
</dbReference>
<dbReference type="InterPro" id="IPR041373">
    <property type="entry name" value="RT_RNaseH"/>
</dbReference>
<dbReference type="CDD" id="cd09274">
    <property type="entry name" value="RNase_HI_RT_Ty3"/>
    <property type="match status" value="1"/>
</dbReference>
<dbReference type="Gene3D" id="3.30.420.10">
    <property type="entry name" value="Ribonuclease H-like superfamily/Ribonuclease H"/>
    <property type="match status" value="1"/>
</dbReference>
<dbReference type="InterPro" id="IPR036875">
    <property type="entry name" value="Znf_CCHC_sf"/>
</dbReference>
<dbReference type="Gene3D" id="1.10.340.70">
    <property type="match status" value="1"/>
</dbReference>
<evidence type="ECO:0000256" key="1">
    <source>
        <dbReference type="ARBA" id="ARBA00022679"/>
    </source>
</evidence>
<evidence type="ECO:0000313" key="8">
    <source>
        <dbReference type="EMBL" id="CAB3986973.1"/>
    </source>
</evidence>
<dbReference type="InterPro" id="IPR001878">
    <property type="entry name" value="Znf_CCHC"/>
</dbReference>
<dbReference type="Pfam" id="PF00078">
    <property type="entry name" value="RVT_1"/>
    <property type="match status" value="1"/>
</dbReference>
<evidence type="ECO:0000256" key="6">
    <source>
        <dbReference type="ARBA" id="ARBA00022918"/>
    </source>
</evidence>
<dbReference type="FunFam" id="3.30.70.270:FF:000020">
    <property type="entry name" value="Transposon Tf2-6 polyprotein-like Protein"/>
    <property type="match status" value="1"/>
</dbReference>
<keyword evidence="6" id="KW-0695">RNA-directed DNA polymerase</keyword>
<organism evidence="8 9">
    <name type="scientific">Paramuricea clavata</name>
    <name type="common">Red gorgonian</name>
    <name type="synonym">Violescent sea-whip</name>
    <dbReference type="NCBI Taxonomy" id="317549"/>
    <lineage>
        <taxon>Eukaryota</taxon>
        <taxon>Metazoa</taxon>
        <taxon>Cnidaria</taxon>
        <taxon>Anthozoa</taxon>
        <taxon>Octocorallia</taxon>
        <taxon>Malacalcyonacea</taxon>
        <taxon>Plexauridae</taxon>
        <taxon>Paramuricea</taxon>
    </lineage>
</organism>
<dbReference type="InterPro" id="IPR043502">
    <property type="entry name" value="DNA/RNA_pol_sf"/>
</dbReference>
<dbReference type="Gene3D" id="4.10.60.10">
    <property type="entry name" value="Zinc finger, CCHC-type"/>
    <property type="match status" value="1"/>
</dbReference>
<keyword evidence="3" id="KW-0540">Nuclease</keyword>
<dbReference type="PROSITE" id="PS50158">
    <property type="entry name" value="ZF_CCHC"/>
    <property type="match status" value="1"/>
</dbReference>
<evidence type="ECO:0000313" key="9">
    <source>
        <dbReference type="Proteomes" id="UP001152795"/>
    </source>
</evidence>
<feature type="region of interest" description="Disordered" evidence="7">
    <location>
        <begin position="1520"/>
        <end position="1546"/>
    </location>
</feature>
<dbReference type="PROSITE" id="PS50878">
    <property type="entry name" value="RT_POL"/>
    <property type="match status" value="1"/>
</dbReference>
<keyword evidence="1" id="KW-0808">Transferase</keyword>
<comment type="caution">
    <text evidence="8">The sequence shown here is derived from an EMBL/GenBank/DDBJ whole genome shotgun (WGS) entry which is preliminary data.</text>
</comment>
<evidence type="ECO:0000256" key="5">
    <source>
        <dbReference type="ARBA" id="ARBA00022801"/>
    </source>
</evidence>
<evidence type="ECO:0000256" key="7">
    <source>
        <dbReference type="SAM" id="MobiDB-lite"/>
    </source>
</evidence>
<protein>
    <submittedName>
        <fullName evidence="8">Transposon Ty3-G Gag-Pol poly</fullName>
    </submittedName>
</protein>
<dbReference type="InterPro" id="IPR043128">
    <property type="entry name" value="Rev_trsase/Diguanyl_cyclase"/>
</dbReference>
<dbReference type="OrthoDB" id="425619at2759"/>
<dbReference type="InterPro" id="IPR041588">
    <property type="entry name" value="Integrase_H2C2"/>
</dbReference>
<dbReference type="Proteomes" id="UP001152795">
    <property type="component" value="Unassembled WGS sequence"/>
</dbReference>
<dbReference type="InterPro" id="IPR050951">
    <property type="entry name" value="Retrovirus_Pol_polyprotein"/>
</dbReference>
<dbReference type="GO" id="GO:0003964">
    <property type="term" value="F:RNA-directed DNA polymerase activity"/>
    <property type="evidence" value="ECO:0007669"/>
    <property type="project" value="UniProtKB-KW"/>
</dbReference>
<proteinExistence type="predicted"/>
<dbReference type="PANTHER" id="PTHR37984:SF5">
    <property type="entry name" value="PROTEIN NYNRIN-LIKE"/>
    <property type="match status" value="1"/>
</dbReference>
<sequence>MATVGELTGIVKGLADVVKSQLTNQHDAQEANRQHIEALAKTVADSATNSPSSSYVDTLKLPQVVLPRYTGKPDEQLDRFLDQLTTLLKSSGVPAKHWTTYLKQQVQQDLRAYDSVVFAEEECKHALGEDPANITIEQYETYFNLVKASLVKKRGKPKDERIRELLQVYYNLQQSRAEPVSTFAHRFCDIQHELEKCIPGIHYTGTNDDIELRHAFLIKLRPEIGKALMSRDAKYSSLSEVIEAANRFEQSFPPLPLLSAEYVDPFREDKAMLKPKSCYNCNQPGHFKRNCPALYNLGTNQERKQTFRGNTTSQTEVCLQWNQRAVPRCLLPDNQCKFHRQHVCLVCKKKGCKQLLHKEAQFDSLCSKLETVLPNSKPPTPPTTPADNNPPASDYPLFGMPSVAADSVEIPDLSKKYIMWAKVKSAGVELLLPFDSCCSVSLCSLIHAERVQQMHPDLKMTKLTKPVAINVANEDAVLQGIALQDIPITSWEIFSTYHVGCTQVSLACFVCMIADTIQSLGNRSWIEASPLFTTTYALVIPGPINLDQIQHETNAFKTAFVNVKCSSSKFLEEPNNVEIEPEQKFYVNLAVYNQSKHTETLPVGVIADITPMTDEHQVDFSQAASKTASDIACEAVEQLEQVQLHQNLYRKAQHKQAKNQVLVNLLTFTVQIILGDESRDLPPLSDTTLDPFSEDYKDMVVEAIHLHDNCNLTTTQKTELESLIREHAHVFMLPGAPFRGVNHVEHSIETGDAKPQYSTPYSHSPVQLQLIKREIQKMVEQNILEPSTSPWGAPCLLVKKKTEHGLQVTPRLVWDYRKLNKVTKPDVYPLPHVQMILDQLGGKKWFTKLDLFSGFWHIPITPKDREKTAVITHVGLYQFKKLPFGLRNAPASFQRLVNSTFADMLFPAHEAPYLSTYVDDILCHSTKWTNHLTHLERVLKRCDKVGLSLKPSKCSFASHSQEFLGYVISKDGCAPDKDKIQAVASFPRPTCVSDVQTFLGLAGYYREHIPHFATSSFNLRKLLKSQSVFHWGDQEQKEFDSLKQALCSDKVLLHHPNWERNFIVQTDASSKGLGAVLSQIGPDNKEHPVRYASRALQVPESKWTTREQELLDVIWACETFHRYLWGRKFLIQTDHANLQWLQAASPQKSRLARWAMRLAEYDFELQHRSGKNNANADALSRCPIPLSSTSAESTSSSEMESLMDVKTLVVLESCLDVDVDLSPENKLAQDQLIALKPSLFEFRDEQRLCPELMPIIQYLTDLSPEQSPEKHSKFQGYEVNYNDGCLYYNDITDPDNRPLLVVPATLRRQFMYAHHNAPLSGGHRGRDSTLSSLRQKYYWPGMVRDVRKWKVYTSAYRPQANGGTERVHRFINDSVSMYITKFAREWDLWIYASAFVHNTSVITGTDGLTPFFLIFGREPVMPTDVMLSPVVVIPQDQKTYAKELLMKLSKALGDLVVVRRTQRSGQTGIAAKWLPRWTGPYRIVEQMPNGDNYRLEHVETAKILDPTNVDKLIKFEPWSVNESNSGQTNPNEEEDTPTEISQSHRNPQFENGSFIVYEKLGDFFDDDIRIMIEELHAWLKSQKDYKSSTGEACKYLYTKNPEFKKILQSIGGIRQLLIHTPSIQFEMPDATGGKNSLKLLDASQPVKYHLDRLGGRYGIGRIVSYYEDEDVYDIQLWDRKSKKTKWNKALRQVKVEDEPATELVQSNRVLCSIELDDKYKIGQNAQKQLEDLQLLCVCYNNKCLPNC</sequence>
<dbReference type="SUPFAM" id="SSF56672">
    <property type="entry name" value="DNA/RNA polymerases"/>
    <property type="match status" value="1"/>
</dbReference>
<dbReference type="InterPro" id="IPR000477">
    <property type="entry name" value="RT_dom"/>
</dbReference>
<gene>
    <name evidence="8" type="ORF">PACLA_8A033246</name>
</gene>
<name>A0A7D9DJ32_PARCT</name>
<dbReference type="SUPFAM" id="SSF53098">
    <property type="entry name" value="Ribonuclease H-like"/>
    <property type="match status" value="1"/>
</dbReference>
<accession>A0A7D9DJ32</accession>
<dbReference type="SMART" id="SM00343">
    <property type="entry name" value="ZnF_C2HC"/>
    <property type="match status" value="1"/>
</dbReference>
<dbReference type="GO" id="GO:0004519">
    <property type="term" value="F:endonuclease activity"/>
    <property type="evidence" value="ECO:0007669"/>
    <property type="project" value="UniProtKB-KW"/>
</dbReference>
<evidence type="ECO:0000256" key="3">
    <source>
        <dbReference type="ARBA" id="ARBA00022722"/>
    </source>
</evidence>
<dbReference type="GO" id="GO:0016787">
    <property type="term" value="F:hydrolase activity"/>
    <property type="evidence" value="ECO:0007669"/>
    <property type="project" value="UniProtKB-KW"/>
</dbReference>
<dbReference type="Gene3D" id="3.10.10.10">
    <property type="entry name" value="HIV Type 1 Reverse Transcriptase, subunit A, domain 1"/>
    <property type="match status" value="1"/>
</dbReference>
<keyword evidence="2" id="KW-0548">Nucleotidyltransferase</keyword>
<evidence type="ECO:0000256" key="4">
    <source>
        <dbReference type="ARBA" id="ARBA00022759"/>
    </source>
</evidence>
<keyword evidence="5" id="KW-0378">Hydrolase</keyword>
<dbReference type="InterPro" id="IPR036397">
    <property type="entry name" value="RNaseH_sf"/>
</dbReference>
<keyword evidence="4" id="KW-0255">Endonuclease</keyword>
<evidence type="ECO:0000256" key="2">
    <source>
        <dbReference type="ARBA" id="ARBA00022695"/>
    </source>
</evidence>
<dbReference type="Pfam" id="PF17921">
    <property type="entry name" value="Integrase_H2C2"/>
    <property type="match status" value="1"/>
</dbReference>
<dbReference type="Pfam" id="PF00098">
    <property type="entry name" value="zf-CCHC"/>
    <property type="match status" value="1"/>
</dbReference>
<dbReference type="SUPFAM" id="SSF57756">
    <property type="entry name" value="Retrovirus zinc finger-like domains"/>
    <property type="match status" value="1"/>
</dbReference>
<dbReference type="PANTHER" id="PTHR37984">
    <property type="entry name" value="PROTEIN CBG26694"/>
    <property type="match status" value="1"/>
</dbReference>
<feature type="region of interest" description="Disordered" evidence="7">
    <location>
        <begin position="373"/>
        <end position="395"/>
    </location>
</feature>
<dbReference type="CDD" id="cd01647">
    <property type="entry name" value="RT_LTR"/>
    <property type="match status" value="1"/>
</dbReference>
<keyword evidence="9" id="KW-1185">Reference proteome</keyword>
<dbReference type="GO" id="GO:0003676">
    <property type="term" value="F:nucleic acid binding"/>
    <property type="evidence" value="ECO:0007669"/>
    <property type="project" value="InterPro"/>
</dbReference>